<gene>
    <name evidence="3" type="ORF">H5410_062416</name>
</gene>
<reference evidence="3 4" key="1">
    <citation type="submission" date="2020-09" db="EMBL/GenBank/DDBJ databases">
        <title>De no assembly of potato wild relative species, Solanum commersonii.</title>
        <authorList>
            <person name="Cho K."/>
        </authorList>
    </citation>
    <scope>NUCLEOTIDE SEQUENCE [LARGE SCALE GENOMIC DNA]</scope>
    <source>
        <strain evidence="3">LZ3.2</strain>
        <tissue evidence="3">Leaf</tissue>
    </source>
</reference>
<dbReference type="AlphaFoldDB" id="A0A9J5WAT0"/>
<comment type="caution">
    <text evidence="3">The sequence shown here is derived from an EMBL/GenBank/DDBJ whole genome shotgun (WGS) entry which is preliminary data.</text>
</comment>
<evidence type="ECO:0000313" key="3">
    <source>
        <dbReference type="EMBL" id="KAG5572650.1"/>
    </source>
</evidence>
<evidence type="ECO:0000256" key="1">
    <source>
        <dbReference type="ARBA" id="ARBA00023002"/>
    </source>
</evidence>
<dbReference type="InterPro" id="IPR006140">
    <property type="entry name" value="D-isomer_DH_NAD-bd"/>
</dbReference>
<proteinExistence type="predicted"/>
<protein>
    <recommendedName>
        <fullName evidence="2">D-isomer specific 2-hydroxyacid dehydrogenase NAD-binding domain-containing protein</fullName>
    </recommendedName>
</protein>
<dbReference type="Proteomes" id="UP000824120">
    <property type="component" value="Chromosome 12"/>
</dbReference>
<keyword evidence="4" id="KW-1185">Reference proteome</keyword>
<feature type="domain" description="D-isomer specific 2-hydroxyacid dehydrogenase NAD-binding" evidence="2">
    <location>
        <begin position="18"/>
        <end position="61"/>
    </location>
</feature>
<dbReference type="GO" id="GO:0016618">
    <property type="term" value="F:hydroxypyruvate reductase [NAD(P)H] activity"/>
    <property type="evidence" value="ECO:0007669"/>
    <property type="project" value="TreeGrafter"/>
</dbReference>
<dbReference type="EMBL" id="JACXVP010000012">
    <property type="protein sequence ID" value="KAG5572650.1"/>
    <property type="molecule type" value="Genomic_DNA"/>
</dbReference>
<dbReference type="Pfam" id="PF02826">
    <property type="entry name" value="2-Hacid_dh_C"/>
    <property type="match status" value="1"/>
</dbReference>
<dbReference type="InterPro" id="IPR036291">
    <property type="entry name" value="NAD(P)-bd_dom_sf"/>
</dbReference>
<name>A0A9J5WAT0_SOLCO</name>
<dbReference type="Gene3D" id="3.40.50.720">
    <property type="entry name" value="NAD(P)-binding Rossmann-like Domain"/>
    <property type="match status" value="1"/>
</dbReference>
<evidence type="ECO:0000313" key="4">
    <source>
        <dbReference type="Proteomes" id="UP000824120"/>
    </source>
</evidence>
<dbReference type="PANTHER" id="PTHR10996:SF225">
    <property type="entry name" value="HYDROXYPHENYLPYRUVATE REDUCTASE-LIKE"/>
    <property type="match status" value="1"/>
</dbReference>
<dbReference type="GO" id="GO:0005829">
    <property type="term" value="C:cytosol"/>
    <property type="evidence" value="ECO:0007669"/>
    <property type="project" value="TreeGrafter"/>
</dbReference>
<dbReference type="GO" id="GO:0030267">
    <property type="term" value="F:glyoxylate reductase (NADPH) activity"/>
    <property type="evidence" value="ECO:0007669"/>
    <property type="project" value="TreeGrafter"/>
</dbReference>
<organism evidence="3 4">
    <name type="scientific">Solanum commersonii</name>
    <name type="common">Commerson's wild potato</name>
    <name type="synonym">Commerson's nightshade</name>
    <dbReference type="NCBI Taxonomy" id="4109"/>
    <lineage>
        <taxon>Eukaryota</taxon>
        <taxon>Viridiplantae</taxon>
        <taxon>Streptophyta</taxon>
        <taxon>Embryophyta</taxon>
        <taxon>Tracheophyta</taxon>
        <taxon>Spermatophyta</taxon>
        <taxon>Magnoliopsida</taxon>
        <taxon>eudicotyledons</taxon>
        <taxon>Gunneridae</taxon>
        <taxon>Pentapetalae</taxon>
        <taxon>asterids</taxon>
        <taxon>lamiids</taxon>
        <taxon>Solanales</taxon>
        <taxon>Solanaceae</taxon>
        <taxon>Solanoideae</taxon>
        <taxon>Solaneae</taxon>
        <taxon>Solanum</taxon>
    </lineage>
</organism>
<accession>A0A9J5WAT0</accession>
<dbReference type="SUPFAM" id="SSF51735">
    <property type="entry name" value="NAD(P)-binding Rossmann-fold domains"/>
    <property type="match status" value="1"/>
</dbReference>
<sequence length="78" mass="8588">MLLLITPLVICWEICEGPKGILINIGRGAHVDESELVAALIEGRIGGAGLDVYQTEPEVPEQLDLRMLFYCPILQVIQ</sequence>
<dbReference type="OrthoDB" id="298012at2759"/>
<dbReference type="PANTHER" id="PTHR10996">
    <property type="entry name" value="2-HYDROXYACID DEHYDROGENASE-RELATED"/>
    <property type="match status" value="1"/>
</dbReference>
<evidence type="ECO:0000259" key="2">
    <source>
        <dbReference type="Pfam" id="PF02826"/>
    </source>
</evidence>
<dbReference type="GO" id="GO:0051287">
    <property type="term" value="F:NAD binding"/>
    <property type="evidence" value="ECO:0007669"/>
    <property type="project" value="InterPro"/>
</dbReference>
<dbReference type="InterPro" id="IPR050223">
    <property type="entry name" value="D-isomer_2-hydroxyacid_DH"/>
</dbReference>
<keyword evidence="1" id="KW-0560">Oxidoreductase</keyword>